<name>A0A8F5VSC8_9VIRU</name>
<feature type="transmembrane region" description="Helical" evidence="1">
    <location>
        <begin position="6"/>
        <end position="28"/>
    </location>
</feature>
<keyword evidence="1" id="KW-0812">Transmembrane</keyword>
<protein>
    <submittedName>
        <fullName evidence="2">Uncharacterized protein</fullName>
    </submittedName>
</protein>
<evidence type="ECO:0000256" key="1">
    <source>
        <dbReference type="SAM" id="Phobius"/>
    </source>
</evidence>
<accession>A0A8F5VSC8</accession>
<dbReference type="Gene3D" id="2.40.70.10">
    <property type="entry name" value="Acid Proteases"/>
    <property type="match status" value="1"/>
</dbReference>
<proteinExistence type="predicted"/>
<reference evidence="2" key="1">
    <citation type="journal article" date="2021" name="Viruses">
        <title>Discovery of Known and Novel Viruses in Wild and Cultivated Blueberry in Florida through Viral Metagenomic Approaches.</title>
        <authorList>
            <person name="Saad N."/>
            <person name="Olmstead J.W."/>
            <person name="Varsani A."/>
            <person name="Polston J.E."/>
            <person name="Jones J.B."/>
            <person name="Folimonova S.Y."/>
            <person name="Harmon P.F."/>
        </authorList>
    </citation>
    <scope>NUCLEOTIDE SEQUENCE</scope>
    <source>
        <strain evidence="2">IGC</strain>
    </source>
</reference>
<sequence length="173" mass="20128">MCTYQFYYINFVITILCYHIMSNQITLLNNYYLQYYIIGIVNERIRLILIDTGAAMSFIKQSFVHQESLTPIQPYTVKGYLDHHTIGDKYLVEHSTNINVILSNTFNKTLLLKTTQTKADVLGAEVLFGMDFLDSFESYSITKEQLILREGAITHYIPRITVDTETIRETLNY</sequence>
<organism evidence="2">
    <name type="scientific">Blueberry red ringspot virus</name>
    <dbReference type="NCBI Taxonomy" id="172220"/>
    <lineage>
        <taxon>Viruses</taxon>
        <taxon>Riboviria</taxon>
        <taxon>Pararnavirae</taxon>
        <taxon>Artverviricota</taxon>
        <taxon>Revtraviricetes</taxon>
        <taxon>Ortervirales</taxon>
        <taxon>Caulimoviridae</taxon>
        <taxon>Soymovirus</taxon>
        <taxon>Soymovirus maculavaccinii</taxon>
    </lineage>
</organism>
<dbReference type="SUPFAM" id="SSF50630">
    <property type="entry name" value="Acid proteases"/>
    <property type="match status" value="1"/>
</dbReference>
<keyword evidence="1" id="KW-0472">Membrane</keyword>
<dbReference type="InterPro" id="IPR021109">
    <property type="entry name" value="Peptidase_aspartic_dom_sf"/>
</dbReference>
<evidence type="ECO:0000313" key="2">
    <source>
        <dbReference type="EMBL" id="QXP00718.1"/>
    </source>
</evidence>
<dbReference type="EMBL" id="MZ004932">
    <property type="protein sequence ID" value="QXP00718.1"/>
    <property type="molecule type" value="Genomic_DNA"/>
</dbReference>
<keyword evidence="1" id="KW-1133">Transmembrane helix</keyword>